<sequence length="310" mass="34693">MAHADILLRMAADFGMLPTQLASIIKTAPLRYKVFEIPKRDGSPRTIAQPAREVKAVQRWLINELRPHLPIHDAVMAYEPGTSIKKNAETHLRSQFLLKMDFSNFFPSISAEALRLHLELHGGSRYTLADRHAIVRACTWLPERTEWTSSLQLCIGAPSSPLLSNSVMYEFDCVIAEKAQFDGVTYTRYADDITFSSNERGILTLYSDFVNDTLGKLVYPRITVNGSKTVHASRAGRRVVTGLVLTPDGQISVGRDRKRLARSMFHRKTLGLLSAEEAAELDGLLAFIDSVEPGFSDRLRDGTRNSQQHP</sequence>
<feature type="domain" description="Reverse transcriptase" evidence="10">
    <location>
        <begin position="18"/>
        <end position="245"/>
    </location>
</feature>
<dbReference type="Pfam" id="PF00078">
    <property type="entry name" value="RVT_1"/>
    <property type="match status" value="1"/>
</dbReference>
<gene>
    <name evidence="11" type="ORF">NYZ96_13075</name>
</gene>
<protein>
    <recommendedName>
        <fullName evidence="1">RNA-directed DNA polymerase</fullName>
        <ecNumber evidence="1">2.7.7.49</ecNumber>
    </recommendedName>
</protein>
<dbReference type="RefSeq" id="WP_105850118.1">
    <property type="nucleotide sequence ID" value="NZ_CADEQD010000001.1"/>
</dbReference>
<evidence type="ECO:0000256" key="1">
    <source>
        <dbReference type="ARBA" id="ARBA00012493"/>
    </source>
</evidence>
<dbReference type="EMBL" id="CP104214">
    <property type="protein sequence ID" value="UWX69150.1"/>
    <property type="molecule type" value="Genomic_DNA"/>
</dbReference>
<evidence type="ECO:0000256" key="9">
    <source>
        <dbReference type="ARBA" id="ARBA00048173"/>
    </source>
</evidence>
<dbReference type="CDD" id="cd03487">
    <property type="entry name" value="RT_Bac_retron_II"/>
    <property type="match status" value="1"/>
</dbReference>
<dbReference type="InterPro" id="IPR043502">
    <property type="entry name" value="DNA/RNA_pol_sf"/>
</dbReference>
<dbReference type="PANTHER" id="PTHR34047:SF7">
    <property type="entry name" value="RNA-DIRECTED DNA POLYMERASE"/>
    <property type="match status" value="1"/>
</dbReference>
<evidence type="ECO:0000313" key="11">
    <source>
        <dbReference type="EMBL" id="UWX69150.1"/>
    </source>
</evidence>
<evidence type="ECO:0000256" key="7">
    <source>
        <dbReference type="ARBA" id="ARBA00023118"/>
    </source>
</evidence>
<dbReference type="InterPro" id="IPR051083">
    <property type="entry name" value="GrpII_Intron_Splice-Mob/Def"/>
</dbReference>
<accession>A0AB38TPF8</accession>
<dbReference type="InterPro" id="IPR000123">
    <property type="entry name" value="Reverse_transcriptase_msDNA"/>
</dbReference>
<dbReference type="EC" id="2.7.7.49" evidence="1"/>
<keyword evidence="2" id="KW-0808">Transferase</keyword>
<dbReference type="Proteomes" id="UP001059745">
    <property type="component" value="Chromosome 1"/>
</dbReference>
<dbReference type="NCBIfam" id="NF038233">
    <property type="entry name" value="retron_St85_RT"/>
    <property type="match status" value="1"/>
</dbReference>
<dbReference type="GO" id="GO:0003723">
    <property type="term" value="F:RNA binding"/>
    <property type="evidence" value="ECO:0007669"/>
    <property type="project" value="InterPro"/>
</dbReference>
<keyword evidence="3" id="KW-0548">Nucleotidyltransferase</keyword>
<dbReference type="PRINTS" id="PR00866">
    <property type="entry name" value="RNADNAPOLMS"/>
</dbReference>
<proteinExistence type="inferred from homology"/>
<organism evidence="11 12">
    <name type="scientific">Burkholderia gladioli</name>
    <name type="common">Pseudomonas marginata</name>
    <name type="synonym">Phytomonas marginata</name>
    <dbReference type="NCBI Taxonomy" id="28095"/>
    <lineage>
        <taxon>Bacteria</taxon>
        <taxon>Pseudomonadati</taxon>
        <taxon>Pseudomonadota</taxon>
        <taxon>Betaproteobacteria</taxon>
        <taxon>Burkholderiales</taxon>
        <taxon>Burkholderiaceae</taxon>
        <taxon>Burkholderia</taxon>
    </lineage>
</organism>
<dbReference type="GO" id="GO:0003964">
    <property type="term" value="F:RNA-directed DNA polymerase activity"/>
    <property type="evidence" value="ECO:0007669"/>
    <property type="project" value="UniProtKB-KW"/>
</dbReference>
<dbReference type="InterPro" id="IPR000477">
    <property type="entry name" value="RT_dom"/>
</dbReference>
<reference evidence="11" key="1">
    <citation type="submission" date="2022-09" db="EMBL/GenBank/DDBJ databases">
        <title>Genomic of Burkholderia gladioli.</title>
        <authorList>
            <person name="Wu H."/>
        </authorList>
    </citation>
    <scope>NUCLEOTIDE SEQUENCE</scope>
    <source>
        <strain evidence="11">ZN-S4</strain>
    </source>
</reference>
<evidence type="ECO:0000256" key="6">
    <source>
        <dbReference type="ARBA" id="ARBA00022918"/>
    </source>
</evidence>
<keyword evidence="7" id="KW-0051">Antiviral defense</keyword>
<keyword evidence="4" id="KW-0479">Metal-binding</keyword>
<dbReference type="PANTHER" id="PTHR34047">
    <property type="entry name" value="NUCLEAR INTRON MATURASE 1, MITOCHONDRIAL-RELATED"/>
    <property type="match status" value="1"/>
</dbReference>
<dbReference type="GO" id="GO:0046872">
    <property type="term" value="F:metal ion binding"/>
    <property type="evidence" value="ECO:0007669"/>
    <property type="project" value="UniProtKB-KW"/>
</dbReference>
<evidence type="ECO:0000313" key="12">
    <source>
        <dbReference type="Proteomes" id="UP001059745"/>
    </source>
</evidence>
<comment type="catalytic activity">
    <reaction evidence="9">
        <text>DNA(n) + a 2'-deoxyribonucleoside 5'-triphosphate = DNA(n+1) + diphosphate</text>
        <dbReference type="Rhea" id="RHEA:22508"/>
        <dbReference type="Rhea" id="RHEA-COMP:17339"/>
        <dbReference type="Rhea" id="RHEA-COMP:17340"/>
        <dbReference type="ChEBI" id="CHEBI:33019"/>
        <dbReference type="ChEBI" id="CHEBI:61560"/>
        <dbReference type="ChEBI" id="CHEBI:173112"/>
        <dbReference type="EC" id="2.7.7.49"/>
    </reaction>
</comment>
<evidence type="ECO:0000256" key="4">
    <source>
        <dbReference type="ARBA" id="ARBA00022723"/>
    </source>
</evidence>
<evidence type="ECO:0000259" key="10">
    <source>
        <dbReference type="PROSITE" id="PS50878"/>
    </source>
</evidence>
<keyword evidence="6 11" id="KW-0695">RNA-directed DNA polymerase</keyword>
<name>A0AB38TPF8_BURGA</name>
<evidence type="ECO:0000256" key="3">
    <source>
        <dbReference type="ARBA" id="ARBA00022695"/>
    </source>
</evidence>
<dbReference type="PROSITE" id="PS50878">
    <property type="entry name" value="RT_POL"/>
    <property type="match status" value="1"/>
</dbReference>
<dbReference type="AlphaFoldDB" id="A0AB38TPF8"/>
<dbReference type="GO" id="GO:0051607">
    <property type="term" value="P:defense response to virus"/>
    <property type="evidence" value="ECO:0007669"/>
    <property type="project" value="UniProtKB-KW"/>
</dbReference>
<evidence type="ECO:0000256" key="5">
    <source>
        <dbReference type="ARBA" id="ARBA00022842"/>
    </source>
</evidence>
<evidence type="ECO:0000256" key="2">
    <source>
        <dbReference type="ARBA" id="ARBA00022679"/>
    </source>
</evidence>
<dbReference type="SUPFAM" id="SSF56672">
    <property type="entry name" value="DNA/RNA polymerases"/>
    <property type="match status" value="1"/>
</dbReference>
<comment type="similarity">
    <text evidence="8">Belongs to the bacterial reverse transcriptase family.</text>
</comment>
<evidence type="ECO:0000256" key="8">
    <source>
        <dbReference type="ARBA" id="ARBA00034120"/>
    </source>
</evidence>
<keyword evidence="5" id="KW-0460">Magnesium</keyword>